<evidence type="ECO:0000259" key="13">
    <source>
        <dbReference type="Pfam" id="PF00999"/>
    </source>
</evidence>
<keyword evidence="3" id="KW-0050">Antiport</keyword>
<proteinExistence type="predicted"/>
<dbReference type="GO" id="GO:0006814">
    <property type="term" value="P:sodium ion transport"/>
    <property type="evidence" value="ECO:0007669"/>
    <property type="project" value="UniProtKB-KW"/>
</dbReference>
<feature type="transmembrane region" description="Helical" evidence="12">
    <location>
        <begin position="373"/>
        <end position="393"/>
    </location>
</feature>
<dbReference type="EMBL" id="CAUJNA010001219">
    <property type="protein sequence ID" value="CAJ1385279.1"/>
    <property type="molecule type" value="Genomic_DNA"/>
</dbReference>
<feature type="region of interest" description="Disordered" evidence="11">
    <location>
        <begin position="1135"/>
        <end position="1155"/>
    </location>
</feature>
<feature type="transmembrane region" description="Helical" evidence="12">
    <location>
        <begin position="158"/>
        <end position="175"/>
    </location>
</feature>
<keyword evidence="4 12" id="KW-0812">Transmembrane</keyword>
<dbReference type="InterPro" id="IPR038770">
    <property type="entry name" value="Na+/solute_symporter_sf"/>
</dbReference>
<dbReference type="GO" id="GO:1902600">
    <property type="term" value="P:proton transmembrane transport"/>
    <property type="evidence" value="ECO:0007669"/>
    <property type="project" value="InterPro"/>
</dbReference>
<evidence type="ECO:0000256" key="11">
    <source>
        <dbReference type="SAM" id="MobiDB-lite"/>
    </source>
</evidence>
<sequence>MDDCHREFTESQEFHRLYAFLLFTTGLWISGKLFARAGMPALIGEIAVGILAGPHVQNVVPEADALILEGELALVLLMIEAGLHVDMEMIKIVGLRALVVGLVGSFLPMGLGMLVARTILKLGMMPAFAIGASFATMSTGIALNVMKAGGVLNQPTGQLVLAAATVNELINIALITEIDAIVEDGPWHTYVVPIVVMLVLVLFMSVLAVKVVPCMLDKVVLPRVRPSNRQNVVLGLLLVATVVYMPVCKLTGSSALLGAFLAGFCFCTDEAVHNTWKRQVKRVATFLMRYFFACSIGFTVPVEDFGSAQVWMKAGALLMCIVGKLCMGVFAMPLTLNEFLTLSFAWGSWGEFSFILALRAMRGNLLEGQDYSALVLAVLISILVCPTALRCVLSRSEQEAKKNIEEAKNDTASCEAGMVHSVYYCLQTRSHAQWGQQAALLSALAEAGCKIVDFRSFHPFSDVGAQHIVNELYLKDLRLELVLEEQLLPEDQERLNHRTKQILHFVLAALREAEVKILRWQPGEGTTELIEEMHHTGAPYSTEVPVRSLRRGGSPLEQIAAQQAHEEMQRNQKIMMRRHSQATMATDPLDDYCFPGTPRAHHELDGWVHTEAHDAFDLAQRSRQKDFAKTFPEFSRLRARPTAVLRQNSRVESRAAELERALRPEPSRTELANVDSSNRDEWFQKDADSMTSKLEYLTKHARLEHLSEEHRGEEEALAKEERRRQEEERRLRQRERWARDPQRKVAQKVEDRRRFGWDGIEQHIPVQEIEVGASRRKVGMVDVGGLKARCKLLRDNLSVEDLLQKRRREEYYEQGEAERYHRVPRAARLQAELTQAAVSLGGLPTKHGLILDLGAGGGLSTLTFQALAGGAAYVLAFDTSAHMFTTEIQESSLSGIRVQPTGGSEGDCDVSDGLVWVARRSDRVLADMSQPLPLRAGVADGVLSVSAVQWLINPRTAPASPSATPMKVEPIPTSIPQGKLHTLFASLHKVTTDQAKLAMQFYPPKGDHDFGARALCDAAREESWGADVVLDFPHHPSSLAKKWFLVAGRGGRDSASPWCALCWPVVAARCALTLPASLPQERARQQHAELALRLVRCGRRLRSEEEAEVQRRLLQQLHPLQVQLAKALDRALESESCETPSSKRAKRTPETKTELRSVVSASLPQLVSILHTPPSEEWLKPPLPLDSAGVADGI</sequence>
<organism evidence="14 15">
    <name type="scientific">Effrenium voratum</name>
    <dbReference type="NCBI Taxonomy" id="2562239"/>
    <lineage>
        <taxon>Eukaryota</taxon>
        <taxon>Sar</taxon>
        <taxon>Alveolata</taxon>
        <taxon>Dinophyceae</taxon>
        <taxon>Suessiales</taxon>
        <taxon>Symbiodiniaceae</taxon>
        <taxon>Effrenium</taxon>
    </lineage>
</organism>
<dbReference type="AlphaFoldDB" id="A0AA36IFG9"/>
<dbReference type="GO" id="GO:0016020">
    <property type="term" value="C:membrane"/>
    <property type="evidence" value="ECO:0007669"/>
    <property type="project" value="UniProtKB-SubCell"/>
</dbReference>
<feature type="transmembrane region" description="Helical" evidence="12">
    <location>
        <begin position="314"/>
        <end position="332"/>
    </location>
</feature>
<feature type="transmembrane region" description="Helical" evidence="12">
    <location>
        <begin position="187"/>
        <end position="209"/>
    </location>
</feature>
<keyword evidence="10" id="KW-0175">Coiled coil</keyword>
<name>A0AA36IFG9_9DINO</name>
<feature type="transmembrane region" description="Helical" evidence="12">
    <location>
        <begin position="284"/>
        <end position="302"/>
    </location>
</feature>
<dbReference type="PANTHER" id="PTHR43562">
    <property type="entry name" value="NAPA-TYPE SODIUM/HYDROGEN ANTIPORTER"/>
    <property type="match status" value="1"/>
</dbReference>
<keyword evidence="7" id="KW-0406">Ion transport</keyword>
<keyword evidence="6" id="KW-0915">Sodium</keyword>
<evidence type="ECO:0000256" key="2">
    <source>
        <dbReference type="ARBA" id="ARBA00022448"/>
    </source>
</evidence>
<dbReference type="Pfam" id="PF00999">
    <property type="entry name" value="Na_H_Exchanger"/>
    <property type="match status" value="1"/>
</dbReference>
<dbReference type="Gene3D" id="3.40.50.150">
    <property type="entry name" value="Vaccinia Virus protein VP39"/>
    <property type="match status" value="1"/>
</dbReference>
<evidence type="ECO:0000313" key="14">
    <source>
        <dbReference type="EMBL" id="CAJ1385279.1"/>
    </source>
</evidence>
<evidence type="ECO:0000256" key="10">
    <source>
        <dbReference type="SAM" id="Coils"/>
    </source>
</evidence>
<evidence type="ECO:0000256" key="6">
    <source>
        <dbReference type="ARBA" id="ARBA00023053"/>
    </source>
</evidence>
<evidence type="ECO:0000256" key="12">
    <source>
        <dbReference type="SAM" id="Phobius"/>
    </source>
</evidence>
<keyword evidence="2" id="KW-0813">Transport</keyword>
<evidence type="ECO:0000256" key="4">
    <source>
        <dbReference type="ARBA" id="ARBA00022692"/>
    </source>
</evidence>
<feature type="transmembrane region" description="Helical" evidence="12">
    <location>
        <begin position="97"/>
        <end position="120"/>
    </location>
</feature>
<dbReference type="Proteomes" id="UP001178507">
    <property type="component" value="Unassembled WGS sequence"/>
</dbReference>
<dbReference type="GO" id="GO:0015297">
    <property type="term" value="F:antiporter activity"/>
    <property type="evidence" value="ECO:0007669"/>
    <property type="project" value="UniProtKB-KW"/>
</dbReference>
<evidence type="ECO:0000313" key="15">
    <source>
        <dbReference type="Proteomes" id="UP001178507"/>
    </source>
</evidence>
<feature type="domain" description="Cation/H+ exchanger transmembrane" evidence="13">
    <location>
        <begin position="28"/>
        <end position="393"/>
    </location>
</feature>
<evidence type="ECO:0000256" key="3">
    <source>
        <dbReference type="ARBA" id="ARBA00022449"/>
    </source>
</evidence>
<evidence type="ECO:0000256" key="7">
    <source>
        <dbReference type="ARBA" id="ARBA00023065"/>
    </source>
</evidence>
<dbReference type="PANTHER" id="PTHR43562:SF3">
    <property type="entry name" value="SODIUM ION_PROTON EXCHANGER (EUROFUNG)"/>
    <property type="match status" value="1"/>
</dbReference>
<feature type="coiled-coil region" evidence="10">
    <location>
        <begin position="703"/>
        <end position="730"/>
    </location>
</feature>
<feature type="transmembrane region" description="Helical" evidence="12">
    <location>
        <begin position="230"/>
        <end position="247"/>
    </location>
</feature>
<evidence type="ECO:0000256" key="8">
    <source>
        <dbReference type="ARBA" id="ARBA00023136"/>
    </source>
</evidence>
<dbReference type="Gene3D" id="1.20.1530.20">
    <property type="match status" value="1"/>
</dbReference>
<keyword evidence="9" id="KW-0739">Sodium transport</keyword>
<keyword evidence="5 12" id="KW-1133">Transmembrane helix</keyword>
<accession>A0AA36IFG9</accession>
<dbReference type="InterPro" id="IPR029063">
    <property type="entry name" value="SAM-dependent_MTases_sf"/>
</dbReference>
<dbReference type="SUPFAM" id="SSF53335">
    <property type="entry name" value="S-adenosyl-L-methionine-dependent methyltransferases"/>
    <property type="match status" value="1"/>
</dbReference>
<evidence type="ECO:0000256" key="1">
    <source>
        <dbReference type="ARBA" id="ARBA00004141"/>
    </source>
</evidence>
<protein>
    <recommendedName>
        <fullName evidence="13">Cation/H+ exchanger transmembrane domain-containing protein</fullName>
    </recommendedName>
</protein>
<comment type="subcellular location">
    <subcellularLocation>
        <location evidence="1">Membrane</location>
        <topology evidence="1">Multi-pass membrane protein</topology>
    </subcellularLocation>
</comment>
<comment type="caution">
    <text evidence="14">The sequence shown here is derived from an EMBL/GenBank/DDBJ whole genome shotgun (WGS) entry which is preliminary data.</text>
</comment>
<keyword evidence="8 12" id="KW-0472">Membrane</keyword>
<reference evidence="14" key="1">
    <citation type="submission" date="2023-08" db="EMBL/GenBank/DDBJ databases">
        <authorList>
            <person name="Chen Y."/>
            <person name="Shah S."/>
            <person name="Dougan E. K."/>
            <person name="Thang M."/>
            <person name="Chan C."/>
        </authorList>
    </citation>
    <scope>NUCLEOTIDE SEQUENCE</scope>
</reference>
<keyword evidence="15" id="KW-1185">Reference proteome</keyword>
<dbReference type="InterPro" id="IPR006153">
    <property type="entry name" value="Cation/H_exchanger_TM"/>
</dbReference>
<evidence type="ECO:0000256" key="9">
    <source>
        <dbReference type="ARBA" id="ARBA00023201"/>
    </source>
</evidence>
<gene>
    <name evidence="14" type="ORF">EVOR1521_LOCUS11912</name>
</gene>
<feature type="transmembrane region" description="Helical" evidence="12">
    <location>
        <begin position="17"/>
        <end position="35"/>
    </location>
</feature>
<evidence type="ECO:0000256" key="5">
    <source>
        <dbReference type="ARBA" id="ARBA00022989"/>
    </source>
</evidence>
<feature type="transmembrane region" description="Helical" evidence="12">
    <location>
        <begin position="339"/>
        <end position="361"/>
    </location>
</feature>
<feature type="transmembrane region" description="Helical" evidence="12">
    <location>
        <begin position="126"/>
        <end position="146"/>
    </location>
</feature>